<dbReference type="AlphaFoldDB" id="A0A6M3LU22"/>
<accession>A0A6M3LU22</accession>
<gene>
    <name evidence="1" type="ORF">MM415B08421_0009</name>
</gene>
<sequence length="65" mass="7362">MREYKEALLVKLKEICANCGHTYGTHHGGTSPWPRDYCPDSDERMDWKNGPGTVFKPSGKYEGES</sequence>
<name>A0A6M3LU22_9ZZZZ</name>
<evidence type="ECO:0000313" key="1">
    <source>
        <dbReference type="EMBL" id="QJA96481.1"/>
    </source>
</evidence>
<organism evidence="1">
    <name type="scientific">viral metagenome</name>
    <dbReference type="NCBI Taxonomy" id="1070528"/>
    <lineage>
        <taxon>unclassified sequences</taxon>
        <taxon>metagenomes</taxon>
        <taxon>organismal metagenomes</taxon>
    </lineage>
</organism>
<proteinExistence type="predicted"/>
<protein>
    <submittedName>
        <fullName evidence="1">Uncharacterized protein</fullName>
    </submittedName>
</protein>
<reference evidence="1" key="1">
    <citation type="submission" date="2020-03" db="EMBL/GenBank/DDBJ databases">
        <title>The deep terrestrial virosphere.</title>
        <authorList>
            <person name="Holmfeldt K."/>
            <person name="Nilsson E."/>
            <person name="Simone D."/>
            <person name="Lopez-Fernandez M."/>
            <person name="Wu X."/>
            <person name="de Brujin I."/>
            <person name="Lundin D."/>
            <person name="Andersson A."/>
            <person name="Bertilsson S."/>
            <person name="Dopson M."/>
        </authorList>
    </citation>
    <scope>NUCLEOTIDE SEQUENCE</scope>
    <source>
        <strain evidence="1">MM415B08421</strain>
    </source>
</reference>
<dbReference type="EMBL" id="MT143404">
    <property type="protein sequence ID" value="QJA96481.1"/>
    <property type="molecule type" value="Genomic_DNA"/>
</dbReference>